<name>A0AA37WJP5_9ALTE</name>
<organism evidence="3 4">
    <name type="scientific">Agaribacter marinus</name>
    <dbReference type="NCBI Taxonomy" id="1431249"/>
    <lineage>
        <taxon>Bacteria</taxon>
        <taxon>Pseudomonadati</taxon>
        <taxon>Pseudomonadota</taxon>
        <taxon>Gammaproteobacteria</taxon>
        <taxon>Alteromonadales</taxon>
        <taxon>Alteromonadaceae</taxon>
        <taxon>Agaribacter</taxon>
    </lineage>
</organism>
<keyword evidence="1" id="KW-1133">Transmembrane helix</keyword>
<proteinExistence type="predicted"/>
<feature type="transmembrane region" description="Helical" evidence="1">
    <location>
        <begin position="46"/>
        <end position="67"/>
    </location>
</feature>
<dbReference type="SUPFAM" id="SSF69593">
    <property type="entry name" value="Glycerol-3-phosphate (1)-acyltransferase"/>
    <property type="match status" value="1"/>
</dbReference>
<dbReference type="SMART" id="SM00563">
    <property type="entry name" value="PlsC"/>
    <property type="match status" value="1"/>
</dbReference>
<dbReference type="PANTHER" id="PTHR10983">
    <property type="entry name" value="1-ACYLGLYCEROL-3-PHOSPHATE ACYLTRANSFERASE-RELATED"/>
    <property type="match status" value="1"/>
</dbReference>
<keyword evidence="3" id="KW-0012">Acyltransferase</keyword>
<keyword evidence="1" id="KW-0812">Transmembrane</keyword>
<evidence type="ECO:0000256" key="1">
    <source>
        <dbReference type="SAM" id="Phobius"/>
    </source>
</evidence>
<accession>A0AA37WJP5</accession>
<dbReference type="GO" id="GO:0016746">
    <property type="term" value="F:acyltransferase activity"/>
    <property type="evidence" value="ECO:0007669"/>
    <property type="project" value="UniProtKB-KW"/>
</dbReference>
<sequence>MWKPQSFIIFPIHLLLQLANMTFWGAAIILFGIVKFILPLRSIRSVLLNVMHCFYVYFSVISVSFIQFFNRVDVHINIDEPLSEKKWYLITANHISYLDIILLINFCKNRIPPPKFFLKKELIWLPVVGLAAWALDMPFMQRYSKNFLEKNPHLKGHDIETTRRSCEKYINKPTTVINFVEGTRFTQKKQRDKNSPFSHLLRPKAGGIAFTLASMGELFSNILDITLAYPNSKHPMMDMLGGRMTKIIIDVKTLPVDNSIIGDYFENAVFREQFQVWLNALWTEKNARIKKWIESNG</sequence>
<dbReference type="Proteomes" id="UP001156601">
    <property type="component" value="Unassembled WGS sequence"/>
</dbReference>
<dbReference type="EMBL" id="BSOT01000010">
    <property type="protein sequence ID" value="GLR72483.1"/>
    <property type="molecule type" value="Genomic_DNA"/>
</dbReference>
<evidence type="ECO:0000259" key="2">
    <source>
        <dbReference type="SMART" id="SM00563"/>
    </source>
</evidence>
<evidence type="ECO:0000313" key="4">
    <source>
        <dbReference type="Proteomes" id="UP001156601"/>
    </source>
</evidence>
<keyword evidence="3" id="KW-0808">Transferase</keyword>
<dbReference type="PANTHER" id="PTHR10983:SF15">
    <property type="entry name" value="ACYLTRANSFERASE YIHG-RELATED"/>
    <property type="match status" value="1"/>
</dbReference>
<dbReference type="GO" id="GO:0005886">
    <property type="term" value="C:plasma membrane"/>
    <property type="evidence" value="ECO:0007669"/>
    <property type="project" value="TreeGrafter"/>
</dbReference>
<keyword evidence="4" id="KW-1185">Reference proteome</keyword>
<feature type="domain" description="Phospholipid/glycerol acyltransferase" evidence="2">
    <location>
        <begin position="88"/>
        <end position="230"/>
    </location>
</feature>
<gene>
    <name evidence="3" type="ORF">GCM10007852_33910</name>
</gene>
<keyword evidence="1" id="KW-0472">Membrane</keyword>
<protein>
    <submittedName>
        <fullName evidence="3">Acyltransferase</fullName>
    </submittedName>
</protein>
<comment type="caution">
    <text evidence="3">The sequence shown here is derived from an EMBL/GenBank/DDBJ whole genome shotgun (WGS) entry which is preliminary data.</text>
</comment>
<dbReference type="RefSeq" id="WP_284218900.1">
    <property type="nucleotide sequence ID" value="NZ_BSOT01000010.1"/>
</dbReference>
<dbReference type="AlphaFoldDB" id="A0AA37WJP5"/>
<dbReference type="CDD" id="cd07990">
    <property type="entry name" value="LPLAT_LCLAT1-like"/>
    <property type="match status" value="1"/>
</dbReference>
<dbReference type="Pfam" id="PF01553">
    <property type="entry name" value="Acyltransferase"/>
    <property type="match status" value="1"/>
</dbReference>
<reference evidence="3" key="1">
    <citation type="journal article" date="2014" name="Int. J. Syst. Evol. Microbiol.">
        <title>Complete genome sequence of Corynebacterium casei LMG S-19264T (=DSM 44701T), isolated from a smear-ripened cheese.</title>
        <authorList>
            <consortium name="US DOE Joint Genome Institute (JGI-PGF)"/>
            <person name="Walter F."/>
            <person name="Albersmeier A."/>
            <person name="Kalinowski J."/>
            <person name="Ruckert C."/>
        </authorList>
    </citation>
    <scope>NUCLEOTIDE SEQUENCE</scope>
    <source>
        <strain evidence="3">NBRC 110023</strain>
    </source>
</reference>
<dbReference type="InterPro" id="IPR002123">
    <property type="entry name" value="Plipid/glycerol_acylTrfase"/>
</dbReference>
<dbReference type="NCBIfam" id="NF010621">
    <property type="entry name" value="PRK14014.1"/>
    <property type="match status" value="1"/>
</dbReference>
<feature type="transmembrane region" description="Helical" evidence="1">
    <location>
        <begin position="12"/>
        <end position="34"/>
    </location>
</feature>
<reference evidence="3" key="2">
    <citation type="submission" date="2023-01" db="EMBL/GenBank/DDBJ databases">
        <title>Draft genome sequence of Agaribacter marinus strain NBRC 110023.</title>
        <authorList>
            <person name="Sun Q."/>
            <person name="Mori K."/>
        </authorList>
    </citation>
    <scope>NUCLEOTIDE SEQUENCE</scope>
    <source>
        <strain evidence="3">NBRC 110023</strain>
    </source>
</reference>
<evidence type="ECO:0000313" key="3">
    <source>
        <dbReference type="EMBL" id="GLR72483.1"/>
    </source>
</evidence>